<feature type="compositionally biased region" description="Basic and acidic residues" evidence="1">
    <location>
        <begin position="163"/>
        <end position="174"/>
    </location>
</feature>
<feature type="compositionally biased region" description="Polar residues" evidence="1">
    <location>
        <begin position="134"/>
        <end position="151"/>
    </location>
</feature>
<sequence>MAPLVPSLAQSESKQKFFARLGLEPSDPVHKRVYALMKMEAAQARRRLLESQTGSTAQIHESAWQREVMRVYDDACIETKAVYNFGHDTENRIRPDNWIIRWLLWHVFRYRDYRNKGRPGNAPDGSSGEGDADSTPSDSPTPHTGTSSCDSKTGIESAGGCKRYWDPIREQWQG</sequence>
<feature type="region of interest" description="Disordered" evidence="1">
    <location>
        <begin position="118"/>
        <end position="174"/>
    </location>
</feature>
<protein>
    <submittedName>
        <fullName evidence="2">Uncharacterized protein</fullName>
    </submittedName>
</protein>
<dbReference type="AlphaFoldDB" id="A0A0F4GHL6"/>
<evidence type="ECO:0000256" key="1">
    <source>
        <dbReference type="SAM" id="MobiDB-lite"/>
    </source>
</evidence>
<accession>A0A0F4GHL6</accession>
<evidence type="ECO:0000313" key="2">
    <source>
        <dbReference type="EMBL" id="KJX96778.1"/>
    </source>
</evidence>
<proteinExistence type="predicted"/>
<name>A0A0F4GHL6_9PEZI</name>
<dbReference type="Proteomes" id="UP000033647">
    <property type="component" value="Unassembled WGS sequence"/>
</dbReference>
<evidence type="ECO:0000313" key="3">
    <source>
        <dbReference type="Proteomes" id="UP000033647"/>
    </source>
</evidence>
<organism evidence="2 3">
    <name type="scientific">Zymoseptoria brevis</name>
    <dbReference type="NCBI Taxonomy" id="1047168"/>
    <lineage>
        <taxon>Eukaryota</taxon>
        <taxon>Fungi</taxon>
        <taxon>Dikarya</taxon>
        <taxon>Ascomycota</taxon>
        <taxon>Pezizomycotina</taxon>
        <taxon>Dothideomycetes</taxon>
        <taxon>Dothideomycetidae</taxon>
        <taxon>Mycosphaerellales</taxon>
        <taxon>Mycosphaerellaceae</taxon>
        <taxon>Zymoseptoria</taxon>
    </lineage>
</organism>
<keyword evidence="3" id="KW-1185">Reference proteome</keyword>
<gene>
    <name evidence="2" type="ORF">TI39_contig601g00008</name>
</gene>
<comment type="caution">
    <text evidence="2">The sequence shown here is derived from an EMBL/GenBank/DDBJ whole genome shotgun (WGS) entry which is preliminary data.</text>
</comment>
<dbReference type="OrthoDB" id="4502478at2759"/>
<dbReference type="EMBL" id="LAFY01000593">
    <property type="protein sequence ID" value="KJX96778.1"/>
    <property type="molecule type" value="Genomic_DNA"/>
</dbReference>
<reference evidence="2 3" key="1">
    <citation type="submission" date="2015-03" db="EMBL/GenBank/DDBJ databases">
        <title>RNA-seq based gene annotation and comparative genomics of four Zymoseptoria species reveal species-specific pathogenicity related genes and transposable element activity.</title>
        <authorList>
            <person name="Grandaubert J."/>
            <person name="Bhattacharyya A."/>
            <person name="Stukenbrock E.H."/>
        </authorList>
    </citation>
    <scope>NUCLEOTIDE SEQUENCE [LARGE SCALE GENOMIC DNA]</scope>
    <source>
        <strain evidence="2 3">Zb18110</strain>
    </source>
</reference>